<dbReference type="InterPro" id="IPR043502">
    <property type="entry name" value="DNA/RNA_pol_sf"/>
</dbReference>
<dbReference type="STRING" id="75913.A0A0K0FWA5"/>
<dbReference type="PANTHER" id="PTHR37984:SF5">
    <property type="entry name" value="PROTEIN NYNRIN-LIKE"/>
    <property type="match status" value="1"/>
</dbReference>
<dbReference type="AlphaFoldDB" id="A0A0K0FWA5"/>
<dbReference type="CDD" id="cd09274">
    <property type="entry name" value="RNase_HI_RT_Ty3"/>
    <property type="match status" value="1"/>
</dbReference>
<keyword evidence="4" id="KW-1185">Reference proteome</keyword>
<keyword evidence="2" id="KW-0511">Multifunctional enzyme</keyword>
<dbReference type="SUPFAM" id="SSF56672">
    <property type="entry name" value="DNA/RNA polymerases"/>
    <property type="match status" value="1"/>
</dbReference>
<organism evidence="4 5">
    <name type="scientific">Strongyloides venezuelensis</name>
    <name type="common">Threadworm</name>
    <dbReference type="NCBI Taxonomy" id="75913"/>
    <lineage>
        <taxon>Eukaryota</taxon>
        <taxon>Metazoa</taxon>
        <taxon>Ecdysozoa</taxon>
        <taxon>Nematoda</taxon>
        <taxon>Chromadorea</taxon>
        <taxon>Rhabditida</taxon>
        <taxon>Tylenchina</taxon>
        <taxon>Panagrolaimomorpha</taxon>
        <taxon>Strongyloidoidea</taxon>
        <taxon>Strongyloididae</taxon>
        <taxon>Strongyloides</taxon>
    </lineage>
</organism>
<name>A0A0K0FWA5_STRVS</name>
<dbReference type="InterPro" id="IPR050951">
    <property type="entry name" value="Retrovirus_Pol_polyprotein"/>
</dbReference>
<dbReference type="Proteomes" id="UP000035680">
    <property type="component" value="Unassembled WGS sequence"/>
</dbReference>
<dbReference type="InterPro" id="IPR043128">
    <property type="entry name" value="Rev_trsase/Diguanyl_cyclase"/>
</dbReference>
<evidence type="ECO:0000256" key="1">
    <source>
        <dbReference type="ARBA" id="ARBA00012493"/>
    </source>
</evidence>
<dbReference type="GO" id="GO:0003964">
    <property type="term" value="F:RNA-directed DNA polymerase activity"/>
    <property type="evidence" value="ECO:0007669"/>
    <property type="project" value="UniProtKB-EC"/>
</dbReference>
<evidence type="ECO:0000313" key="5">
    <source>
        <dbReference type="WBParaSite" id="SVE_1667600.1"/>
    </source>
</evidence>
<sequence>MPYPKDISEVRSFKGMLMYYSRFIPNLSTISKSLNELTKKNRKFEFGNKEKACFDELKKILVSRKVLALYDKNAEVIFASDTSQYGYGACVLHRYKNGEEKPIEFISKTFNNAQLKYSQIEKELTGIVNGTLRLKDYLIGRKFILRTDSQPLKFLLDPDANLPTVMLRRIDRWLYQLRKFDFTAEYIPTQRSGYVDALSRLPLKDTLSLEVQEKRNPVIAVIEATPLEMDKIREESKKDKIVKEVIMWLNSGGARKLRKQARIFEKFKNDLVVERGVLLKEARVVVPKSLQD</sequence>
<dbReference type="WBParaSite" id="SVE_1667600.1">
    <property type="protein sequence ID" value="SVE_1667600.1"/>
    <property type="gene ID" value="SVE_1667600"/>
</dbReference>
<evidence type="ECO:0000256" key="2">
    <source>
        <dbReference type="ARBA" id="ARBA00023268"/>
    </source>
</evidence>
<dbReference type="Gene3D" id="3.30.70.270">
    <property type="match status" value="1"/>
</dbReference>
<protein>
    <recommendedName>
        <fullName evidence="1">RNA-directed DNA polymerase</fullName>
        <ecNumber evidence="1">2.7.7.49</ecNumber>
    </recommendedName>
</protein>
<evidence type="ECO:0000313" key="4">
    <source>
        <dbReference type="Proteomes" id="UP000035680"/>
    </source>
</evidence>
<evidence type="ECO:0000259" key="3">
    <source>
        <dbReference type="Pfam" id="PF17919"/>
    </source>
</evidence>
<reference evidence="5" key="2">
    <citation type="submission" date="2015-08" db="UniProtKB">
        <authorList>
            <consortium name="WormBaseParasite"/>
        </authorList>
    </citation>
    <scope>IDENTIFICATION</scope>
</reference>
<feature type="domain" description="Reverse transcriptase/retrotransposon-derived protein RNase H-like" evidence="3">
    <location>
        <begin position="47"/>
        <end position="144"/>
    </location>
</feature>
<dbReference type="EC" id="2.7.7.49" evidence="1"/>
<reference evidence="4" key="1">
    <citation type="submission" date="2014-07" db="EMBL/GenBank/DDBJ databases">
        <authorList>
            <person name="Martin A.A"/>
            <person name="De Silva N."/>
        </authorList>
    </citation>
    <scope>NUCLEOTIDE SEQUENCE</scope>
</reference>
<dbReference type="InterPro" id="IPR041577">
    <property type="entry name" value="RT_RNaseH_2"/>
</dbReference>
<dbReference type="FunFam" id="3.30.70.270:FF:000020">
    <property type="entry name" value="Transposon Tf2-6 polyprotein-like Protein"/>
    <property type="match status" value="1"/>
</dbReference>
<accession>A0A0K0FWA5</accession>
<dbReference type="PANTHER" id="PTHR37984">
    <property type="entry name" value="PROTEIN CBG26694"/>
    <property type="match status" value="1"/>
</dbReference>
<proteinExistence type="predicted"/>
<dbReference type="Pfam" id="PF17919">
    <property type="entry name" value="RT_RNaseH_2"/>
    <property type="match status" value="1"/>
</dbReference>